<proteinExistence type="predicted"/>
<dbReference type="PROSITE" id="PS51468">
    <property type="entry name" value="VIT"/>
    <property type="match status" value="1"/>
</dbReference>
<gene>
    <name evidence="2" type="ORF">LCGC14_2736460</name>
</gene>
<dbReference type="InterPro" id="IPR013694">
    <property type="entry name" value="VIT"/>
</dbReference>
<accession>A0A0F8ZSZ1</accession>
<dbReference type="Pfam" id="PF08487">
    <property type="entry name" value="VIT"/>
    <property type="match status" value="1"/>
</dbReference>
<dbReference type="PANTHER" id="PTHR45737:SF6">
    <property type="entry name" value="VON WILLEBRAND FACTOR A DOMAIN-CONTAINING PROTEIN 5A"/>
    <property type="match status" value="1"/>
</dbReference>
<evidence type="ECO:0000259" key="1">
    <source>
        <dbReference type="PROSITE" id="PS51468"/>
    </source>
</evidence>
<dbReference type="PANTHER" id="PTHR45737">
    <property type="entry name" value="VON WILLEBRAND FACTOR A DOMAIN-CONTAINING PROTEIN 5A"/>
    <property type="match status" value="1"/>
</dbReference>
<organism evidence="2">
    <name type="scientific">marine sediment metagenome</name>
    <dbReference type="NCBI Taxonomy" id="412755"/>
    <lineage>
        <taxon>unclassified sequences</taxon>
        <taxon>metagenomes</taxon>
        <taxon>ecological metagenomes</taxon>
    </lineage>
</organism>
<dbReference type="EMBL" id="LAZR01049666">
    <property type="protein sequence ID" value="KKK89105.1"/>
    <property type="molecule type" value="Genomic_DNA"/>
</dbReference>
<reference evidence="2" key="1">
    <citation type="journal article" date="2015" name="Nature">
        <title>Complex archaea that bridge the gap between prokaryotes and eukaryotes.</title>
        <authorList>
            <person name="Spang A."/>
            <person name="Saw J.H."/>
            <person name="Jorgensen S.L."/>
            <person name="Zaremba-Niedzwiedzka K."/>
            <person name="Martijn J."/>
            <person name="Lind A.E."/>
            <person name="van Eijk R."/>
            <person name="Schleper C."/>
            <person name="Guy L."/>
            <person name="Ettema T.J."/>
        </authorList>
    </citation>
    <scope>NUCLEOTIDE SEQUENCE</scope>
</reference>
<dbReference type="InterPro" id="IPR036465">
    <property type="entry name" value="vWFA_dom_sf"/>
</dbReference>
<dbReference type="SMART" id="SM00609">
    <property type="entry name" value="VIT"/>
    <property type="match status" value="1"/>
</dbReference>
<name>A0A0F8ZSZ1_9ZZZZ</name>
<sequence length="356" mass="40047">MKYLTSPRRHVRSLIILLLPALILGNIPAFSQNTEDSGDQTLSPYFFVMSNDTSIDQMPLKSTSADVQISGIIANVTVKQTYCNEGDSVLEAIYVFPASTRAAVHYMQMSLGYRILIAQIKEKEEAREIYEEAKEEGKTVTLLEQERPNVFKMTVGNILPGDTIEVEMRYTELLLPLESEYEFVYPTVVGPRYVSPSEDGESWTESPYQHEGEDPLYDFHINICINAGMDIKEVYSTSHNDMLFSGETKQAACASSDLNGNKDVVVKYRLSGAQIESGLLTYEGEDENFFLAMFQPPKNPQDYQIPPREYVFIMDVSGSMSGFPIQVSKALLTDLVGGLRTQDRFNLVFFAGRTYT</sequence>
<comment type="caution">
    <text evidence="2">The sequence shown here is derived from an EMBL/GenBank/DDBJ whole genome shotgun (WGS) entry which is preliminary data.</text>
</comment>
<feature type="domain" description="VIT" evidence="1">
    <location>
        <begin position="44"/>
        <end position="172"/>
    </location>
</feature>
<evidence type="ECO:0000313" key="2">
    <source>
        <dbReference type="EMBL" id="KKK89105.1"/>
    </source>
</evidence>
<dbReference type="Gene3D" id="3.40.50.410">
    <property type="entry name" value="von Willebrand factor, type A domain"/>
    <property type="match status" value="1"/>
</dbReference>
<dbReference type="SUPFAM" id="SSF53300">
    <property type="entry name" value="vWA-like"/>
    <property type="match status" value="1"/>
</dbReference>
<dbReference type="AlphaFoldDB" id="A0A0F8ZSZ1"/>
<feature type="non-terminal residue" evidence="2">
    <location>
        <position position="356"/>
    </location>
</feature>
<protein>
    <recommendedName>
        <fullName evidence="1">VIT domain-containing protein</fullName>
    </recommendedName>
</protein>